<dbReference type="Pfam" id="PF08619">
    <property type="entry name" value="Nha1_C"/>
    <property type="match status" value="1"/>
</dbReference>
<keyword evidence="9 12" id="KW-0472">Membrane</keyword>
<dbReference type="GO" id="GO:0036376">
    <property type="term" value="P:sodium ion export across plasma membrane"/>
    <property type="evidence" value="ECO:0007669"/>
    <property type="project" value="InterPro"/>
</dbReference>
<dbReference type="OrthoDB" id="5327978at2759"/>
<dbReference type="GO" id="GO:0042391">
    <property type="term" value="P:regulation of membrane potential"/>
    <property type="evidence" value="ECO:0007669"/>
    <property type="project" value="InterPro"/>
</dbReference>
<evidence type="ECO:0000256" key="6">
    <source>
        <dbReference type="ARBA" id="ARBA00022989"/>
    </source>
</evidence>
<keyword evidence="16" id="KW-1185">Reference proteome</keyword>
<protein>
    <submittedName>
        <fullName evidence="15">Na(+)/H(+) antiporter</fullName>
    </submittedName>
</protein>
<feature type="transmembrane region" description="Helical" evidence="12">
    <location>
        <begin position="102"/>
        <end position="122"/>
    </location>
</feature>
<comment type="caution">
    <text evidence="15">The sequence shown here is derived from an EMBL/GenBank/DDBJ whole genome shotgun (WGS) entry which is preliminary data.</text>
</comment>
<dbReference type="InterPro" id="IPR004712">
    <property type="entry name" value="Na+/H+_antiporter_fungi"/>
</dbReference>
<keyword evidence="4" id="KW-0050">Antiport</keyword>
<dbReference type="Pfam" id="PF00999">
    <property type="entry name" value="Na_H_Exchanger"/>
    <property type="match status" value="1"/>
</dbReference>
<feature type="region of interest" description="Disordered" evidence="11">
    <location>
        <begin position="750"/>
        <end position="836"/>
    </location>
</feature>
<dbReference type="EMBL" id="NDIQ01000001">
    <property type="protein sequence ID" value="PRT53232.1"/>
    <property type="molecule type" value="Genomic_DNA"/>
</dbReference>
<feature type="region of interest" description="Disordered" evidence="11">
    <location>
        <begin position="482"/>
        <end position="511"/>
    </location>
</feature>
<feature type="domain" description="Alkali metal cation/H+ antiporter Nha1 C-terminal" evidence="14">
    <location>
        <begin position="496"/>
        <end position="806"/>
    </location>
</feature>
<dbReference type="InterPro" id="IPR038770">
    <property type="entry name" value="Na+/solute_symporter_sf"/>
</dbReference>
<keyword evidence="8" id="KW-0406">Ion transport</keyword>
<evidence type="ECO:0000259" key="14">
    <source>
        <dbReference type="Pfam" id="PF08619"/>
    </source>
</evidence>
<feature type="compositionally biased region" description="Basic residues" evidence="11">
    <location>
        <begin position="485"/>
        <end position="499"/>
    </location>
</feature>
<feature type="compositionally biased region" description="Acidic residues" evidence="11">
    <location>
        <begin position="778"/>
        <end position="787"/>
    </location>
</feature>
<evidence type="ECO:0000256" key="10">
    <source>
        <dbReference type="ARBA" id="ARBA00023201"/>
    </source>
</evidence>
<feature type="transmembrane region" description="Helical" evidence="12">
    <location>
        <begin position="204"/>
        <end position="226"/>
    </location>
</feature>
<feature type="region of interest" description="Disordered" evidence="11">
    <location>
        <begin position="582"/>
        <end position="630"/>
    </location>
</feature>
<evidence type="ECO:0000256" key="11">
    <source>
        <dbReference type="SAM" id="MobiDB-lite"/>
    </source>
</evidence>
<dbReference type="InterPro" id="IPR006153">
    <property type="entry name" value="Cation/H_exchanger_TM"/>
</dbReference>
<keyword evidence="5 12" id="KW-0812">Transmembrane</keyword>
<feature type="compositionally biased region" description="Acidic residues" evidence="11">
    <location>
        <begin position="761"/>
        <end position="770"/>
    </location>
</feature>
<evidence type="ECO:0000256" key="2">
    <source>
        <dbReference type="ARBA" id="ARBA00005248"/>
    </source>
</evidence>
<dbReference type="GeneID" id="36514601"/>
<evidence type="ECO:0000259" key="13">
    <source>
        <dbReference type="Pfam" id="PF00999"/>
    </source>
</evidence>
<dbReference type="FunFam" id="1.20.1530.20:FF:000015">
    <property type="entry name" value="Na(+)/H(+) antiporter 2"/>
    <property type="match status" value="1"/>
</dbReference>
<evidence type="ECO:0000256" key="7">
    <source>
        <dbReference type="ARBA" id="ARBA00023053"/>
    </source>
</evidence>
<feature type="transmembrane region" description="Helical" evidence="12">
    <location>
        <begin position="246"/>
        <end position="263"/>
    </location>
</feature>
<gene>
    <name evidence="15" type="ORF">B9G98_00852</name>
</gene>
<dbReference type="Gene3D" id="1.20.1530.20">
    <property type="match status" value="1"/>
</dbReference>
<comment type="subcellular location">
    <subcellularLocation>
        <location evidence="1">Membrane</location>
        <topology evidence="1">Multi-pass membrane protein</topology>
    </subcellularLocation>
</comment>
<dbReference type="GO" id="GO:0005886">
    <property type="term" value="C:plasma membrane"/>
    <property type="evidence" value="ECO:0007669"/>
    <property type="project" value="InterPro"/>
</dbReference>
<dbReference type="RefSeq" id="XP_024663178.1">
    <property type="nucleotide sequence ID" value="XM_024807410.1"/>
</dbReference>
<feature type="transmembrane region" description="Helical" evidence="12">
    <location>
        <begin position="330"/>
        <end position="349"/>
    </location>
</feature>
<dbReference type="Proteomes" id="UP000238350">
    <property type="component" value="Unassembled WGS sequence"/>
</dbReference>
<dbReference type="GO" id="GO:0030007">
    <property type="term" value="P:intracellular potassium ion homeostasis"/>
    <property type="evidence" value="ECO:0007669"/>
    <property type="project" value="TreeGrafter"/>
</dbReference>
<dbReference type="GO" id="GO:0015385">
    <property type="term" value="F:sodium:proton antiporter activity"/>
    <property type="evidence" value="ECO:0007669"/>
    <property type="project" value="InterPro"/>
</dbReference>
<organism evidence="15 16">
    <name type="scientific">Wickerhamiella sorbophila</name>
    <dbReference type="NCBI Taxonomy" id="45607"/>
    <lineage>
        <taxon>Eukaryota</taxon>
        <taxon>Fungi</taxon>
        <taxon>Dikarya</taxon>
        <taxon>Ascomycota</taxon>
        <taxon>Saccharomycotina</taxon>
        <taxon>Dipodascomycetes</taxon>
        <taxon>Dipodascales</taxon>
        <taxon>Trichomonascaceae</taxon>
        <taxon>Wickerhamiella</taxon>
    </lineage>
</organism>
<dbReference type="PANTHER" id="PTHR31382">
    <property type="entry name" value="NA(+)/H(+) ANTIPORTER"/>
    <property type="match status" value="1"/>
</dbReference>
<keyword evidence="7" id="KW-0915">Sodium</keyword>
<comment type="similarity">
    <text evidence="2">Belongs to the fungal Na(+)/H(+) exchanger family.</text>
</comment>
<feature type="transmembrane region" description="Helical" evidence="12">
    <location>
        <begin position="37"/>
        <end position="54"/>
    </location>
</feature>
<dbReference type="STRING" id="45607.A0A2T0FE05"/>
<proteinExistence type="inferred from homology"/>
<evidence type="ECO:0000313" key="16">
    <source>
        <dbReference type="Proteomes" id="UP000238350"/>
    </source>
</evidence>
<dbReference type="InterPro" id="IPR013928">
    <property type="entry name" value="Cation/H_antiporter_C"/>
</dbReference>
<evidence type="ECO:0000256" key="12">
    <source>
        <dbReference type="SAM" id="Phobius"/>
    </source>
</evidence>
<evidence type="ECO:0000256" key="8">
    <source>
        <dbReference type="ARBA" id="ARBA00023065"/>
    </source>
</evidence>
<feature type="transmembrane region" description="Helical" evidence="12">
    <location>
        <begin position="74"/>
        <end position="90"/>
    </location>
</feature>
<feature type="transmembrane region" description="Helical" evidence="12">
    <location>
        <begin position="404"/>
        <end position="436"/>
    </location>
</feature>
<dbReference type="AlphaFoldDB" id="A0A2T0FE05"/>
<accession>A0A2T0FE05</accession>
<evidence type="ECO:0000313" key="15">
    <source>
        <dbReference type="EMBL" id="PRT53232.1"/>
    </source>
</evidence>
<evidence type="ECO:0000256" key="4">
    <source>
        <dbReference type="ARBA" id="ARBA00022449"/>
    </source>
</evidence>
<dbReference type="GO" id="GO:0120029">
    <property type="term" value="P:proton export across plasma membrane"/>
    <property type="evidence" value="ECO:0007669"/>
    <property type="project" value="InterPro"/>
</dbReference>
<evidence type="ECO:0000256" key="9">
    <source>
        <dbReference type="ARBA" id="ARBA00023136"/>
    </source>
</evidence>
<feature type="transmembrane region" description="Helical" evidence="12">
    <location>
        <begin position="361"/>
        <end position="384"/>
    </location>
</feature>
<evidence type="ECO:0000256" key="1">
    <source>
        <dbReference type="ARBA" id="ARBA00004141"/>
    </source>
</evidence>
<feature type="transmembrane region" description="Helical" evidence="12">
    <location>
        <begin position="297"/>
        <end position="318"/>
    </location>
</feature>
<name>A0A2T0FE05_9ASCO</name>
<sequence length="836" mass="92986">MAWDQLGTSWPHVAYATTGFALLLFGTISLFLKEKLYIGEATLATIFGLIVGPHCLDWFSPEKWGNTDYITLEVSRIVLVVQIFAVAVELPKKYVWRHWFSLFMLLVPVMTYGWLISSVFIWKLVPTLRWIEALAVAACITATDPVLASAVVGKGKFAKRVPGHLRNLLSAESGCNDGMAFPFALLAVNILEHEGNAGEIAKDFIAVSVLYECIFGCLIGAVIGYVGRVLIKFAEKYNLIDRESLLAYYFCMAVFCAGIGTILGIDDLLVAFCAGTAFSWDGWFAKQTEESHVSNVIDVLLNTAYFIYFGAIVPWNYFNHADIGLRAWKLVLLAIIVLVVRRLPIMLLIKPVIPDIKTWREALFCGHFGPIGVGGLFIAILVRAELETGGVTPLKELPAPTEKNYYAIATIWPITCFLVISSIIVHGSSIAVFTLGKRLNNMAITMTYTRTQTQGGEPSWMKRLPFDGSGLRLEKVETETVFGNKNKKRRKPKIKRKNKAPASEEEPPKNVEVSLSLEVGDETVKKTEILPSNKILGKDPKDIRAYLEGSHVVVEDDEGNFVHDFDIGSIHGVTSVPQLEIKATEKSPDVSEPSSDSGVTRVEGDDESVGGSERSLSRPVSVHSRSGQHGRRQVFACMVDNNVILENEDGEIIKRYRVHRKGEPSDANKTKWEKFTGMFRQRKDHEDEPDIEHSSQDRIVPIEGDESDVADKNSIGNNPNILRRLEKMVQSDGLFPNADSGHRRQIQVDVIDARNDPSSPENDEEEGVEYDDPHVESHDEEEDDETEVERNRRLAALGVLDTSERSEARAGSSHMSGIAEENSDTKLTFSLPKKPH</sequence>
<evidence type="ECO:0000256" key="3">
    <source>
        <dbReference type="ARBA" id="ARBA00022448"/>
    </source>
</evidence>
<keyword evidence="6 12" id="KW-1133">Transmembrane helix</keyword>
<keyword evidence="10" id="KW-0739">Sodium transport</keyword>
<evidence type="ECO:0000256" key="5">
    <source>
        <dbReference type="ARBA" id="ARBA00022692"/>
    </source>
</evidence>
<keyword evidence="3" id="KW-0813">Transport</keyword>
<dbReference type="PANTHER" id="PTHR31382:SF4">
    <property type="entry name" value="NA(+)_H(+) ANTIPORTER"/>
    <property type="match status" value="1"/>
</dbReference>
<reference evidence="15 16" key="1">
    <citation type="submission" date="2017-04" db="EMBL/GenBank/DDBJ databases">
        <title>Genome sequencing of [Candida] sorbophila.</title>
        <authorList>
            <person name="Ahn J.O."/>
        </authorList>
    </citation>
    <scope>NUCLEOTIDE SEQUENCE [LARGE SCALE GENOMIC DNA]</scope>
    <source>
        <strain evidence="15 16">DS02</strain>
    </source>
</reference>
<feature type="domain" description="Cation/H+ exchanger transmembrane" evidence="13">
    <location>
        <begin position="22"/>
        <end position="433"/>
    </location>
</feature>
<feature type="transmembrane region" description="Helical" evidence="12">
    <location>
        <begin position="12"/>
        <end position="32"/>
    </location>
</feature>